<keyword evidence="9" id="KW-1185">Reference proteome</keyword>
<dbReference type="InterPro" id="IPR018314">
    <property type="entry name" value="RsmB/NOL1/NOP2-like_CS"/>
</dbReference>
<evidence type="ECO:0000256" key="1">
    <source>
        <dbReference type="ARBA" id="ARBA00007494"/>
    </source>
</evidence>
<dbReference type="GeneID" id="9347646"/>
<dbReference type="InterPro" id="IPR023267">
    <property type="entry name" value="RCMT"/>
</dbReference>
<feature type="active site" description="Nucleophile" evidence="6">
    <location>
        <position position="222"/>
    </location>
</feature>
<proteinExistence type="inferred from homology"/>
<feature type="binding site" evidence="6">
    <location>
        <position position="153"/>
    </location>
    <ligand>
        <name>S-adenosyl-L-methionine</name>
        <dbReference type="ChEBI" id="CHEBI:59789"/>
    </ligand>
</feature>
<evidence type="ECO:0000256" key="6">
    <source>
        <dbReference type="PROSITE-ProRule" id="PRU01023"/>
    </source>
</evidence>
<evidence type="ECO:0000256" key="4">
    <source>
        <dbReference type="ARBA" id="ARBA00022691"/>
    </source>
</evidence>
<dbReference type="GO" id="GO:0006396">
    <property type="term" value="P:RNA processing"/>
    <property type="evidence" value="ECO:0007669"/>
    <property type="project" value="InterPro"/>
</dbReference>
<feature type="binding site" evidence="6">
    <location>
        <begin position="102"/>
        <end position="108"/>
    </location>
    <ligand>
        <name>S-adenosyl-L-methionine</name>
        <dbReference type="ChEBI" id="CHEBI:59789"/>
    </ligand>
</feature>
<accession>D7EBH3</accession>
<protein>
    <submittedName>
        <fullName evidence="8">RNA methylase, NOL1/NOP2/sun family</fullName>
    </submittedName>
</protein>
<dbReference type="PROSITE" id="PS51686">
    <property type="entry name" value="SAM_MT_RSMB_NOP"/>
    <property type="match status" value="1"/>
</dbReference>
<feature type="binding site" evidence="6">
    <location>
        <position position="126"/>
    </location>
    <ligand>
        <name>S-adenosyl-L-methionine</name>
        <dbReference type="ChEBI" id="CHEBI:59789"/>
    </ligand>
</feature>
<dbReference type="GO" id="GO:0003723">
    <property type="term" value="F:RNA binding"/>
    <property type="evidence" value="ECO:0007669"/>
    <property type="project" value="UniProtKB-UniRule"/>
</dbReference>
<feature type="binding site" evidence="6">
    <location>
        <position position="169"/>
    </location>
    <ligand>
        <name>S-adenosyl-L-methionine</name>
        <dbReference type="ChEBI" id="CHEBI:59789"/>
    </ligand>
</feature>
<dbReference type="OrthoDB" id="14725at2157"/>
<dbReference type="KEGG" id="mev:Metev_1986"/>
<dbReference type="InterPro" id="IPR049560">
    <property type="entry name" value="MeTrfase_RsmB-F_NOP2_cat"/>
</dbReference>
<keyword evidence="5 6" id="KW-0694">RNA-binding</keyword>
<dbReference type="EMBL" id="CP002069">
    <property type="protein sequence ID" value="ADI74815.1"/>
    <property type="molecule type" value="Genomic_DNA"/>
</dbReference>
<dbReference type="RefSeq" id="WP_013195380.1">
    <property type="nucleotide sequence ID" value="NC_014253.1"/>
</dbReference>
<dbReference type="InterPro" id="IPR001678">
    <property type="entry name" value="MeTrfase_RsmB-F_NOP2_dom"/>
</dbReference>
<dbReference type="InterPro" id="IPR011023">
    <property type="entry name" value="Nop2p"/>
</dbReference>
<feature type="domain" description="SAM-dependent MTase RsmB/NOP-type" evidence="7">
    <location>
        <begin position="14"/>
        <end position="291"/>
    </location>
</feature>
<evidence type="ECO:0000259" key="7">
    <source>
        <dbReference type="PROSITE" id="PS51686"/>
    </source>
</evidence>
<dbReference type="HOGENOM" id="CLU_005316_7_0_2"/>
<dbReference type="Proteomes" id="UP000000391">
    <property type="component" value="Chromosome"/>
</dbReference>
<gene>
    <name evidence="8" type="ordered locus">Metev_1986</name>
</gene>
<evidence type="ECO:0000256" key="3">
    <source>
        <dbReference type="ARBA" id="ARBA00022679"/>
    </source>
</evidence>
<dbReference type="Gene3D" id="3.40.50.150">
    <property type="entry name" value="Vaccinia Virus protein VP39"/>
    <property type="match status" value="1"/>
</dbReference>
<name>D7EBH3_METEZ</name>
<evidence type="ECO:0000256" key="2">
    <source>
        <dbReference type="ARBA" id="ARBA00022603"/>
    </source>
</evidence>
<reference evidence="8 9" key="1">
    <citation type="submission" date="2010-06" db="EMBL/GenBank/DDBJ databases">
        <title>Complete sequence chromosome of Methanohalobium evestigatum Z-7303.</title>
        <authorList>
            <consortium name="US DOE Joint Genome Institute"/>
            <person name="Lucas S."/>
            <person name="Copeland A."/>
            <person name="Lapidus A."/>
            <person name="Cheng J.-F."/>
            <person name="Bruce D."/>
            <person name="Goodwin L."/>
            <person name="Pitluck S."/>
            <person name="Saunders E."/>
            <person name="Detter J.C."/>
            <person name="Han C."/>
            <person name="Tapia R."/>
            <person name="Land M."/>
            <person name="Hauser L."/>
            <person name="Kyrpides N."/>
            <person name="Mikhailova N."/>
            <person name="Sieprawska-Lupa M."/>
            <person name="Whitman W.B."/>
            <person name="Anderson I."/>
            <person name="Woyke T."/>
        </authorList>
    </citation>
    <scope>NUCLEOTIDE SEQUENCE [LARGE SCALE GENOMIC DNA]</scope>
    <source>
        <strain evidence="9">ATCC BAA-1072 / DSM 3721 / NBRC 107634 / OCM 161 / Z-7303</strain>
    </source>
</reference>
<evidence type="ECO:0000313" key="8">
    <source>
        <dbReference type="EMBL" id="ADI74815.1"/>
    </source>
</evidence>
<dbReference type="GO" id="GO:0008757">
    <property type="term" value="F:S-adenosylmethionine-dependent methyltransferase activity"/>
    <property type="evidence" value="ECO:0007669"/>
    <property type="project" value="InterPro"/>
</dbReference>
<organism evidence="8 9">
    <name type="scientific">Methanohalobium evestigatum (strain ATCC BAA-1072 / DSM 3721 / NBRC 107634 / OCM 161 / Z-7303)</name>
    <dbReference type="NCBI Taxonomy" id="644295"/>
    <lineage>
        <taxon>Archaea</taxon>
        <taxon>Methanobacteriati</taxon>
        <taxon>Methanobacteriota</taxon>
        <taxon>Stenosarchaea group</taxon>
        <taxon>Methanomicrobia</taxon>
        <taxon>Methanosarcinales</taxon>
        <taxon>Methanosarcinaceae</taxon>
        <taxon>Methanohalobium</taxon>
    </lineage>
</organism>
<dbReference type="Gene3D" id="3.30.70.1170">
    <property type="entry name" value="Sun protein, domain 3"/>
    <property type="match status" value="1"/>
</dbReference>
<dbReference type="GO" id="GO:0001510">
    <property type="term" value="P:RNA methylation"/>
    <property type="evidence" value="ECO:0007669"/>
    <property type="project" value="InterPro"/>
</dbReference>
<dbReference type="NCBIfam" id="TIGR00446">
    <property type="entry name" value="nop2p"/>
    <property type="match status" value="1"/>
</dbReference>
<keyword evidence="3 6" id="KW-0808">Transferase</keyword>
<evidence type="ECO:0000256" key="5">
    <source>
        <dbReference type="ARBA" id="ARBA00022884"/>
    </source>
</evidence>
<sequence length="292" mass="32989">MERYRNIIPEFKRFKKVIHSPQPYDIRINTIKANVPEIKSLLTQTGFSFEQRDWNNEFLKVDFEPGKSILHWIGKYHVQESVSGIPPLALNPIPYDRVLDMCAAPGSKTSQMSVLMENTGEILANDISKNRIRSLLSNVSRLGCVNVQVLERDGRNIPEKSKFDRVLVDAPCSAEGNARKNNDLLNGADTETITRISELQTSLLKKAFRLCKTGGTVVYSTCTFAPEENEIVVSKFLNHGKLEKPDLNLPHSLGLSEWNDKKLGKELENCIRVYPHQLDSGGIFVAKFKKMS</sequence>
<keyword evidence="4 6" id="KW-0949">S-adenosyl-L-methionine</keyword>
<comment type="similarity">
    <text evidence="1 6">Belongs to the class I-like SAM-binding methyltransferase superfamily. RsmB/NOP family.</text>
</comment>
<keyword evidence="2 6" id="KW-0489">Methyltransferase</keyword>
<dbReference type="PROSITE" id="PS01153">
    <property type="entry name" value="NOL1_NOP2_SUN"/>
    <property type="match status" value="1"/>
</dbReference>
<dbReference type="SUPFAM" id="SSF53335">
    <property type="entry name" value="S-adenosyl-L-methionine-dependent methyltransferases"/>
    <property type="match status" value="1"/>
</dbReference>
<dbReference type="Pfam" id="PF01189">
    <property type="entry name" value="Methyltr_RsmB-F"/>
    <property type="match status" value="1"/>
</dbReference>
<dbReference type="AlphaFoldDB" id="D7EBH3"/>
<evidence type="ECO:0000313" key="9">
    <source>
        <dbReference type="Proteomes" id="UP000000391"/>
    </source>
</evidence>
<dbReference type="STRING" id="644295.Metev_1986"/>
<dbReference type="PRINTS" id="PR02008">
    <property type="entry name" value="RCMTFAMILY"/>
</dbReference>
<dbReference type="PANTHER" id="PTHR22807">
    <property type="entry name" value="NOP2 YEAST -RELATED NOL1/NOP2/FMU SUN DOMAIN-CONTAINING"/>
    <property type="match status" value="1"/>
</dbReference>
<dbReference type="PANTHER" id="PTHR22807:SF30">
    <property type="entry name" value="28S RRNA (CYTOSINE(4447)-C(5))-METHYLTRANSFERASE-RELATED"/>
    <property type="match status" value="1"/>
</dbReference>
<dbReference type="InterPro" id="IPR029063">
    <property type="entry name" value="SAM-dependent_MTases_sf"/>
</dbReference>
<dbReference type="GO" id="GO:0008173">
    <property type="term" value="F:RNA methyltransferase activity"/>
    <property type="evidence" value="ECO:0007669"/>
    <property type="project" value="InterPro"/>
</dbReference>